<dbReference type="AlphaFoldDB" id="A0A433RRY5"/>
<organism evidence="1 2">
    <name type="scientific">Candidatus Kurthia intestinigallinarum</name>
    <dbReference type="NCBI Taxonomy" id="1562256"/>
    <lineage>
        <taxon>Bacteria</taxon>
        <taxon>Bacillati</taxon>
        <taxon>Bacillota</taxon>
        <taxon>Bacilli</taxon>
        <taxon>Bacillales</taxon>
        <taxon>Caryophanaceae</taxon>
        <taxon>Kurthia</taxon>
    </lineage>
</organism>
<dbReference type="Proteomes" id="UP000288623">
    <property type="component" value="Unassembled WGS sequence"/>
</dbReference>
<dbReference type="EMBL" id="JTFC01000032">
    <property type="protein sequence ID" value="RUS54322.1"/>
    <property type="molecule type" value="Genomic_DNA"/>
</dbReference>
<name>A0A433RRY5_9BACL</name>
<keyword evidence="2" id="KW-1185">Reference proteome</keyword>
<sequence>MGVDEERLVIEETFHIPVTVVHNATKEILHTMAYIGAQPFIAQVMKKTFPKEWASYQKWRVNNIECYYLFKRQTTTIIV</sequence>
<dbReference type="RefSeq" id="WP_126991051.1">
    <property type="nucleotide sequence ID" value="NZ_JTFC01000032.1"/>
</dbReference>
<protein>
    <submittedName>
        <fullName evidence="1">Uncharacterized protein</fullName>
    </submittedName>
</protein>
<evidence type="ECO:0000313" key="2">
    <source>
        <dbReference type="Proteomes" id="UP000288623"/>
    </source>
</evidence>
<reference evidence="1 2" key="1">
    <citation type="submission" date="2014-11" db="EMBL/GenBank/DDBJ databases">
        <title>Genome sequence and analysis of novel Kurthia sp.</title>
        <authorList>
            <person name="Lawson J.N."/>
            <person name="Gonzalez J.E."/>
            <person name="Rinauldi L."/>
            <person name="Xuan Z."/>
            <person name="Firman A."/>
            <person name="Shaddox L."/>
            <person name="Trudeau A."/>
            <person name="Shah S."/>
            <person name="Reiman D."/>
        </authorList>
    </citation>
    <scope>NUCLEOTIDE SEQUENCE [LARGE SCALE GENOMIC DNA]</scope>
    <source>
        <strain evidence="1 2">3B1D</strain>
    </source>
</reference>
<comment type="caution">
    <text evidence="1">The sequence shown here is derived from an EMBL/GenBank/DDBJ whole genome shotgun (WGS) entry which is preliminary data.</text>
</comment>
<accession>A0A433RRY5</accession>
<proteinExistence type="predicted"/>
<evidence type="ECO:0000313" key="1">
    <source>
        <dbReference type="EMBL" id="RUS54322.1"/>
    </source>
</evidence>
<gene>
    <name evidence="1" type="ORF">QI30_12955</name>
</gene>